<evidence type="ECO:0000256" key="5">
    <source>
        <dbReference type="ARBA" id="ARBA00039227"/>
    </source>
</evidence>
<dbReference type="GO" id="GO:0043565">
    <property type="term" value="F:sequence-specific DNA binding"/>
    <property type="evidence" value="ECO:0007669"/>
    <property type="project" value="InterPro"/>
</dbReference>
<dbReference type="SUPFAM" id="SSF46785">
    <property type="entry name" value="Winged helix' DNA-binding domain"/>
    <property type="match status" value="1"/>
</dbReference>
<evidence type="ECO:0000313" key="7">
    <source>
        <dbReference type="EMBL" id="QEW08463.1"/>
    </source>
</evidence>
<dbReference type="SMART" id="SM00344">
    <property type="entry name" value="HTH_ASNC"/>
    <property type="match status" value="1"/>
</dbReference>
<dbReference type="KEGG" id="nik:F5I99_02100"/>
<proteinExistence type="predicted"/>
<gene>
    <name evidence="7" type="ORF">F5I99_02100</name>
</gene>
<keyword evidence="1" id="KW-0805">Transcription regulation</keyword>
<dbReference type="PANTHER" id="PTHR30154:SF0">
    <property type="entry name" value="LEUCINE-RESPONSIVE REGULATORY PROTEIN"/>
    <property type="match status" value="1"/>
</dbReference>
<dbReference type="PROSITE" id="PS00519">
    <property type="entry name" value="HTH_ASNC_1"/>
    <property type="match status" value="1"/>
</dbReference>
<keyword evidence="3" id="KW-0010">Activator</keyword>
<evidence type="ECO:0000313" key="8">
    <source>
        <dbReference type="Proteomes" id="UP000325606"/>
    </source>
</evidence>
<dbReference type="InterPro" id="IPR036390">
    <property type="entry name" value="WH_DNA-bd_sf"/>
</dbReference>
<protein>
    <recommendedName>
        <fullName evidence="5">Leucine-responsive regulatory protein</fullName>
    </recommendedName>
</protein>
<dbReference type="Proteomes" id="UP000325606">
    <property type="component" value="Chromosome"/>
</dbReference>
<accession>A0A5J6LJ87</accession>
<dbReference type="InterPro" id="IPR019887">
    <property type="entry name" value="Tscrpt_reg_AsnC/Lrp_C"/>
</dbReference>
<evidence type="ECO:0000259" key="6">
    <source>
        <dbReference type="PROSITE" id="PS50956"/>
    </source>
</evidence>
<keyword evidence="2" id="KW-0238">DNA-binding</keyword>
<dbReference type="PRINTS" id="PR00033">
    <property type="entry name" value="HTHASNC"/>
</dbReference>
<dbReference type="GO" id="GO:0005829">
    <property type="term" value="C:cytosol"/>
    <property type="evidence" value="ECO:0007669"/>
    <property type="project" value="TreeGrafter"/>
</dbReference>
<dbReference type="PROSITE" id="PS50956">
    <property type="entry name" value="HTH_ASNC_2"/>
    <property type="match status" value="1"/>
</dbReference>
<dbReference type="InterPro" id="IPR019888">
    <property type="entry name" value="Tscrpt_reg_AsnC-like"/>
</dbReference>
<name>A0A5J6LJ87_9GAMM</name>
<dbReference type="InterPro" id="IPR036388">
    <property type="entry name" value="WH-like_DNA-bd_sf"/>
</dbReference>
<dbReference type="Pfam" id="PF01037">
    <property type="entry name" value="AsnC_trans_reg"/>
    <property type="match status" value="1"/>
</dbReference>
<dbReference type="GO" id="GO:0043201">
    <property type="term" value="P:response to L-leucine"/>
    <property type="evidence" value="ECO:0007669"/>
    <property type="project" value="TreeGrafter"/>
</dbReference>
<dbReference type="Pfam" id="PF13412">
    <property type="entry name" value="HTH_24"/>
    <property type="match status" value="1"/>
</dbReference>
<dbReference type="AlphaFoldDB" id="A0A5J6LJ87"/>
<dbReference type="InterPro" id="IPR019885">
    <property type="entry name" value="Tscrpt_reg_HTH_AsnC-type_CS"/>
</dbReference>
<evidence type="ECO:0000256" key="2">
    <source>
        <dbReference type="ARBA" id="ARBA00023125"/>
    </source>
</evidence>
<evidence type="ECO:0000256" key="1">
    <source>
        <dbReference type="ARBA" id="ARBA00023015"/>
    </source>
</evidence>
<dbReference type="Gene3D" id="3.30.70.920">
    <property type="match status" value="1"/>
</dbReference>
<organism evidence="7 8">
    <name type="scientific">Nitrincola iocasae</name>
    <dbReference type="NCBI Taxonomy" id="2614693"/>
    <lineage>
        <taxon>Bacteria</taxon>
        <taxon>Pseudomonadati</taxon>
        <taxon>Pseudomonadota</taxon>
        <taxon>Gammaproteobacteria</taxon>
        <taxon>Oceanospirillales</taxon>
        <taxon>Oceanospirillaceae</taxon>
        <taxon>Nitrincola</taxon>
    </lineage>
</organism>
<dbReference type="CDD" id="cd00090">
    <property type="entry name" value="HTH_ARSR"/>
    <property type="match status" value="1"/>
</dbReference>
<dbReference type="EMBL" id="CP044222">
    <property type="protein sequence ID" value="QEW08463.1"/>
    <property type="molecule type" value="Genomic_DNA"/>
</dbReference>
<keyword evidence="4" id="KW-0804">Transcription</keyword>
<dbReference type="SUPFAM" id="SSF54909">
    <property type="entry name" value="Dimeric alpha+beta barrel"/>
    <property type="match status" value="1"/>
</dbReference>
<dbReference type="GO" id="GO:0006524">
    <property type="term" value="P:alanine catabolic process"/>
    <property type="evidence" value="ECO:0007669"/>
    <property type="project" value="TreeGrafter"/>
</dbReference>
<keyword evidence="8" id="KW-1185">Reference proteome</keyword>
<evidence type="ECO:0000256" key="4">
    <source>
        <dbReference type="ARBA" id="ARBA00023163"/>
    </source>
</evidence>
<dbReference type="InterPro" id="IPR011991">
    <property type="entry name" value="ArsR-like_HTH"/>
</dbReference>
<feature type="domain" description="HTH asnC-type" evidence="6">
    <location>
        <begin position="1"/>
        <end position="64"/>
    </location>
</feature>
<dbReference type="GO" id="GO:0006355">
    <property type="term" value="P:regulation of DNA-templated transcription"/>
    <property type="evidence" value="ECO:0007669"/>
    <property type="project" value="UniProtKB-ARBA"/>
</dbReference>
<dbReference type="InterPro" id="IPR011008">
    <property type="entry name" value="Dimeric_a/b-barrel"/>
</dbReference>
<sequence length="156" mass="17886">MDRIDREILRQLQEYGRLPIVELASRINLTKTPCAQRVRRLEEAGVIRGYRADLDPEQMNAGHVLVVQVTMDKTSEDALERFNEAVRKIPEVQSCYMVAGNFDYLLKVRTHDINHYRAVLAAKIGQLPHVHQTHSFVAMEIVKDEITVPVPNEGLR</sequence>
<dbReference type="PANTHER" id="PTHR30154">
    <property type="entry name" value="LEUCINE-RESPONSIVE REGULATORY PROTEIN"/>
    <property type="match status" value="1"/>
</dbReference>
<evidence type="ECO:0000256" key="3">
    <source>
        <dbReference type="ARBA" id="ARBA00023159"/>
    </source>
</evidence>
<reference evidence="7 8" key="1">
    <citation type="submission" date="2019-09" db="EMBL/GenBank/DDBJ databases">
        <title>Nitrincola iocasae sp. nov., a bacterium isolated from the sediment collected at a cold seep field in South China Sea.</title>
        <authorList>
            <person name="Zhang H."/>
            <person name="Wang H."/>
            <person name="Li C."/>
        </authorList>
    </citation>
    <scope>NUCLEOTIDE SEQUENCE [LARGE SCALE GENOMIC DNA]</scope>
    <source>
        <strain evidence="7 8">KXZD1103</strain>
    </source>
</reference>
<dbReference type="InterPro" id="IPR000485">
    <property type="entry name" value="AsnC-type_HTH_dom"/>
</dbReference>
<dbReference type="Gene3D" id="1.10.10.10">
    <property type="entry name" value="Winged helix-like DNA-binding domain superfamily/Winged helix DNA-binding domain"/>
    <property type="match status" value="1"/>
</dbReference>